<gene>
    <name evidence="2" type="ORF">N47_A11950</name>
</gene>
<organism evidence="2">
    <name type="scientific">uncultured Desulfobacterium sp</name>
    <dbReference type="NCBI Taxonomy" id="201089"/>
    <lineage>
        <taxon>Bacteria</taxon>
        <taxon>Pseudomonadati</taxon>
        <taxon>Thermodesulfobacteriota</taxon>
        <taxon>Desulfobacteria</taxon>
        <taxon>Desulfobacterales</taxon>
        <taxon>Desulfobacteriaceae</taxon>
        <taxon>Desulfobacterium</taxon>
        <taxon>environmental samples</taxon>
    </lineage>
</organism>
<evidence type="ECO:0000259" key="1">
    <source>
        <dbReference type="Pfam" id="PF14361"/>
    </source>
</evidence>
<feature type="domain" description="RsbT co-antagonist protein RsbRD N-terminal" evidence="1">
    <location>
        <begin position="14"/>
        <end position="145"/>
    </location>
</feature>
<name>E1Y9C2_9BACT</name>
<proteinExistence type="predicted"/>
<accession>E1Y9C2</accession>
<evidence type="ECO:0000313" key="2">
    <source>
        <dbReference type="EMBL" id="CBX27166.1"/>
    </source>
</evidence>
<dbReference type="AlphaFoldDB" id="E1Y9C2"/>
<dbReference type="EMBL" id="FR695864">
    <property type="protein sequence ID" value="CBX27166.1"/>
    <property type="molecule type" value="Genomic_DNA"/>
</dbReference>
<reference evidence="2" key="1">
    <citation type="journal article" date="2011" name="Environ. Microbiol.">
        <title>Genomic insights into the metabolic potential of the polycyclic aromatic hydrocarbon degrading sulfate-reducing Deltaproteobacterium N47.</title>
        <authorList>
            <person name="Bergmann F."/>
            <person name="Selesi D."/>
            <person name="Weinmaier T."/>
            <person name="Tischler P."/>
            <person name="Rattei T."/>
            <person name="Meckenstock R.U."/>
        </authorList>
    </citation>
    <scope>NUCLEOTIDE SEQUENCE</scope>
</reference>
<sequence length="178" mass="20656">MKLEEILEQKKKVIVDKWFDIVVDTYPSDTSRFLKSQKNPFSNPVGNTTQKSLAVLMDELLGKMDLDTINSFLDPIIRIRAIQDFTPSRAVSFLFSLKEIIRDQLKDKDINDTILTALTQFDRKIDLIAMAGFDIYMKCREKIYDIKANEEKNRTFKAFKRAGLIKEIPDNNTESRLV</sequence>
<protein>
    <recommendedName>
        <fullName evidence="1">RsbT co-antagonist protein RsbRD N-terminal domain-containing protein</fullName>
    </recommendedName>
</protein>
<dbReference type="Pfam" id="PF14361">
    <property type="entry name" value="RsbRD_N"/>
    <property type="match status" value="1"/>
</dbReference>
<dbReference type="InterPro" id="IPR025751">
    <property type="entry name" value="RsbRD_N_dom"/>
</dbReference>